<evidence type="ECO:0000313" key="2">
    <source>
        <dbReference type="Proteomes" id="UP001454036"/>
    </source>
</evidence>
<dbReference type="AlphaFoldDB" id="A0AAV3QQ39"/>
<sequence length="337" mass="38602">MEIDIRPGDLKYGSSFKFQECWTFHPEYQRKIEEVWCVEIVGNEAYVLKGKMNKAKAILKVFNKEQFGRLGQRVKRKEERDKCQSALLAGRGGQVMALEEKGLREELYLLKKAEESLYKAKSRVKWLILGDQCTKFFHQKMRGHHMRNRLVALWSLTGDMLTTQDDIVKEVTCFCEGLFNQDDTQMGGDFVGKYGGKCVPRRKWDGLIASVSEEEVKGAMFSMGCSRAPGPDGFTVEFFQRSWGTVGKSVVEVVRYFFAIGAMLPAFNSTALTLIPKTKCPMNIKEYRPMPVGRLLSDSVLLMHELVNGYHKEIGKRRCALKIDIMKAYDTVRWECP</sequence>
<name>A0AAV3QQ39_LITER</name>
<organism evidence="1 2">
    <name type="scientific">Lithospermum erythrorhizon</name>
    <name type="common">Purple gromwell</name>
    <name type="synonym">Lithospermum officinale var. erythrorhizon</name>
    <dbReference type="NCBI Taxonomy" id="34254"/>
    <lineage>
        <taxon>Eukaryota</taxon>
        <taxon>Viridiplantae</taxon>
        <taxon>Streptophyta</taxon>
        <taxon>Embryophyta</taxon>
        <taxon>Tracheophyta</taxon>
        <taxon>Spermatophyta</taxon>
        <taxon>Magnoliopsida</taxon>
        <taxon>eudicotyledons</taxon>
        <taxon>Gunneridae</taxon>
        <taxon>Pentapetalae</taxon>
        <taxon>asterids</taxon>
        <taxon>lamiids</taxon>
        <taxon>Boraginales</taxon>
        <taxon>Boraginaceae</taxon>
        <taxon>Boraginoideae</taxon>
        <taxon>Lithospermeae</taxon>
        <taxon>Lithospermum</taxon>
    </lineage>
</organism>
<comment type="caution">
    <text evidence="1">The sequence shown here is derived from an EMBL/GenBank/DDBJ whole genome shotgun (WGS) entry which is preliminary data.</text>
</comment>
<keyword evidence="2" id="KW-1185">Reference proteome</keyword>
<dbReference type="EMBL" id="BAABME010005210">
    <property type="protein sequence ID" value="GAA0164975.1"/>
    <property type="molecule type" value="Genomic_DNA"/>
</dbReference>
<dbReference type="InterPro" id="IPR052343">
    <property type="entry name" value="Retrotransposon-Effector_Assoc"/>
</dbReference>
<reference evidence="1 2" key="1">
    <citation type="submission" date="2024-01" db="EMBL/GenBank/DDBJ databases">
        <title>The complete chloroplast genome sequence of Lithospermum erythrorhizon: insights into the phylogenetic relationship among Boraginaceae species and the maternal lineages of purple gromwells.</title>
        <authorList>
            <person name="Okada T."/>
            <person name="Watanabe K."/>
        </authorList>
    </citation>
    <scope>NUCLEOTIDE SEQUENCE [LARGE SCALE GENOMIC DNA]</scope>
</reference>
<evidence type="ECO:0000313" key="1">
    <source>
        <dbReference type="EMBL" id="GAA0164975.1"/>
    </source>
</evidence>
<proteinExistence type="predicted"/>
<dbReference type="PANTHER" id="PTHR46890:SF48">
    <property type="entry name" value="RNA-DIRECTED DNA POLYMERASE"/>
    <property type="match status" value="1"/>
</dbReference>
<dbReference type="PANTHER" id="PTHR46890">
    <property type="entry name" value="NON-LTR RETROLELEMENT REVERSE TRANSCRIPTASE-LIKE PROTEIN-RELATED"/>
    <property type="match status" value="1"/>
</dbReference>
<dbReference type="Proteomes" id="UP001454036">
    <property type="component" value="Unassembled WGS sequence"/>
</dbReference>
<protein>
    <recommendedName>
        <fullName evidence="3">Reverse transcriptase domain-containing protein</fullName>
    </recommendedName>
</protein>
<evidence type="ECO:0008006" key="3">
    <source>
        <dbReference type="Google" id="ProtNLM"/>
    </source>
</evidence>
<gene>
    <name evidence="1" type="ORF">LIER_20490</name>
</gene>
<accession>A0AAV3QQ39</accession>